<evidence type="ECO:0000256" key="1">
    <source>
        <dbReference type="SAM" id="MobiDB-lite"/>
    </source>
</evidence>
<feature type="compositionally biased region" description="Polar residues" evidence="1">
    <location>
        <begin position="49"/>
        <end position="62"/>
    </location>
</feature>
<reference evidence="2 3" key="1">
    <citation type="journal article" date="2011" name="Science">
        <title>The ecoresponsive genome of Daphnia pulex.</title>
        <authorList>
            <person name="Colbourne J.K."/>
            <person name="Pfrender M.E."/>
            <person name="Gilbert D."/>
            <person name="Thomas W.K."/>
            <person name="Tucker A."/>
            <person name="Oakley T.H."/>
            <person name="Tokishita S."/>
            <person name="Aerts A."/>
            <person name="Arnold G.J."/>
            <person name="Basu M.K."/>
            <person name="Bauer D.J."/>
            <person name="Caceres C.E."/>
            <person name="Carmel L."/>
            <person name="Casola C."/>
            <person name="Choi J.H."/>
            <person name="Detter J.C."/>
            <person name="Dong Q."/>
            <person name="Dusheyko S."/>
            <person name="Eads B.D."/>
            <person name="Frohlich T."/>
            <person name="Geiler-Samerotte K.A."/>
            <person name="Gerlach D."/>
            <person name="Hatcher P."/>
            <person name="Jogdeo S."/>
            <person name="Krijgsveld J."/>
            <person name="Kriventseva E.V."/>
            <person name="Kultz D."/>
            <person name="Laforsch C."/>
            <person name="Lindquist E."/>
            <person name="Lopez J."/>
            <person name="Manak J.R."/>
            <person name="Muller J."/>
            <person name="Pangilinan J."/>
            <person name="Patwardhan R.P."/>
            <person name="Pitluck S."/>
            <person name="Pritham E.J."/>
            <person name="Rechtsteiner A."/>
            <person name="Rho M."/>
            <person name="Rogozin I.B."/>
            <person name="Sakarya O."/>
            <person name="Salamov A."/>
            <person name="Schaack S."/>
            <person name="Shapiro H."/>
            <person name="Shiga Y."/>
            <person name="Skalitzky C."/>
            <person name="Smith Z."/>
            <person name="Souvorov A."/>
            <person name="Sung W."/>
            <person name="Tang Z."/>
            <person name="Tsuchiya D."/>
            <person name="Tu H."/>
            <person name="Vos H."/>
            <person name="Wang M."/>
            <person name="Wolf Y.I."/>
            <person name="Yamagata H."/>
            <person name="Yamada T."/>
            <person name="Ye Y."/>
            <person name="Shaw J.R."/>
            <person name="Andrews J."/>
            <person name="Crease T.J."/>
            <person name="Tang H."/>
            <person name="Lucas S.M."/>
            <person name="Robertson H.M."/>
            <person name="Bork P."/>
            <person name="Koonin E.V."/>
            <person name="Zdobnov E.M."/>
            <person name="Grigoriev I.V."/>
            <person name="Lynch M."/>
            <person name="Boore J.L."/>
        </authorList>
    </citation>
    <scope>NUCLEOTIDE SEQUENCE [LARGE SCALE GENOMIC DNA]</scope>
</reference>
<dbReference type="AlphaFoldDB" id="E9HQW5"/>
<dbReference type="KEGG" id="dpx:DAPPUDRAFT_116894"/>
<evidence type="ECO:0000313" key="3">
    <source>
        <dbReference type="Proteomes" id="UP000000305"/>
    </source>
</evidence>
<dbReference type="Proteomes" id="UP000000305">
    <property type="component" value="Unassembled WGS sequence"/>
</dbReference>
<dbReference type="HOGENOM" id="CLU_1125508_0_0_1"/>
<keyword evidence="3" id="KW-1185">Reference proteome</keyword>
<dbReference type="OrthoDB" id="7486995at2759"/>
<organism evidence="2 3">
    <name type="scientific">Daphnia pulex</name>
    <name type="common">Water flea</name>
    <dbReference type="NCBI Taxonomy" id="6669"/>
    <lineage>
        <taxon>Eukaryota</taxon>
        <taxon>Metazoa</taxon>
        <taxon>Ecdysozoa</taxon>
        <taxon>Arthropoda</taxon>
        <taxon>Crustacea</taxon>
        <taxon>Branchiopoda</taxon>
        <taxon>Diplostraca</taxon>
        <taxon>Cladocera</taxon>
        <taxon>Anomopoda</taxon>
        <taxon>Daphniidae</taxon>
        <taxon>Daphnia</taxon>
    </lineage>
</organism>
<sequence>MESDDEEETVDPRRKLPSKMQKKTTPNKSFKGGNSSRIPLPPTGLLPSKRSNLSSKATQQDNTIGQLHSSASALASSSTVDLVFQPDPSFHPGGHEDSYGIEQSETSHPVTHYNTGHYNTGYYNWGAQPLPIWHYNPQLCNLLTMIQLQTFTLQFQKFFISDSEGNPPPIYPTPAQSPVPLTMKPNKEKYMTALAKINDKLEVLHKSMKPVDEDDGGVEIHDGIASLPLKSIEELEDYEKLLKNDGT</sequence>
<gene>
    <name evidence="2" type="ORF">DAPPUDRAFT_116894</name>
</gene>
<feature type="compositionally biased region" description="Polar residues" evidence="1">
    <location>
        <begin position="23"/>
        <end position="37"/>
    </location>
</feature>
<dbReference type="EMBL" id="GL732727">
    <property type="protein sequence ID" value="EFX65848.1"/>
    <property type="molecule type" value="Genomic_DNA"/>
</dbReference>
<name>E9HQW5_DAPPU</name>
<evidence type="ECO:0000313" key="2">
    <source>
        <dbReference type="EMBL" id="EFX65848.1"/>
    </source>
</evidence>
<accession>E9HQW5</accession>
<proteinExistence type="predicted"/>
<feature type="region of interest" description="Disordered" evidence="1">
    <location>
        <begin position="1"/>
        <end position="62"/>
    </location>
</feature>
<dbReference type="InParanoid" id="E9HQW5"/>
<protein>
    <submittedName>
        <fullName evidence="2">Uncharacterized protein</fullName>
    </submittedName>
</protein>